<dbReference type="Proteomes" id="UP001597641">
    <property type="component" value="Unassembled WGS sequence"/>
</dbReference>
<dbReference type="RefSeq" id="WP_377487646.1">
    <property type="nucleotide sequence ID" value="NZ_JBHUOX010000015.1"/>
</dbReference>
<comment type="caution">
    <text evidence="2">The sequence shown here is derived from an EMBL/GenBank/DDBJ whole genome shotgun (WGS) entry which is preliminary data.</text>
</comment>
<reference evidence="3" key="1">
    <citation type="journal article" date="2019" name="Int. J. Syst. Evol. Microbiol.">
        <title>The Global Catalogue of Microorganisms (GCM) 10K type strain sequencing project: providing services to taxonomists for standard genome sequencing and annotation.</title>
        <authorList>
            <consortium name="The Broad Institute Genomics Platform"/>
            <consortium name="The Broad Institute Genome Sequencing Center for Infectious Disease"/>
            <person name="Wu L."/>
            <person name="Ma J."/>
        </authorList>
    </citation>
    <scope>NUCLEOTIDE SEQUENCE [LARGE SCALE GENOMIC DNA]</scope>
    <source>
        <strain evidence="3">KCTC 23984</strain>
    </source>
</reference>
<evidence type="ECO:0000313" key="3">
    <source>
        <dbReference type="Proteomes" id="UP001597641"/>
    </source>
</evidence>
<dbReference type="Pfam" id="PF11751">
    <property type="entry name" value="PorP_SprF"/>
    <property type="match status" value="1"/>
</dbReference>
<feature type="signal peptide" evidence="1">
    <location>
        <begin position="1"/>
        <end position="21"/>
    </location>
</feature>
<evidence type="ECO:0000313" key="2">
    <source>
        <dbReference type="EMBL" id="MFD3002323.1"/>
    </source>
</evidence>
<dbReference type="NCBIfam" id="TIGR03519">
    <property type="entry name" value="T9SS_PorP_fam"/>
    <property type="match status" value="1"/>
</dbReference>
<proteinExistence type="predicted"/>
<keyword evidence="1" id="KW-0732">Signal</keyword>
<keyword evidence="3" id="KW-1185">Reference proteome</keyword>
<dbReference type="EMBL" id="JBHUOX010000015">
    <property type="protein sequence ID" value="MFD3002323.1"/>
    <property type="molecule type" value="Genomic_DNA"/>
</dbReference>
<sequence length="335" mass="37385">MKIFTSLVLFTCLCFTGFAQQRPQHTQYVQNNFLLNPAAAGTESYIDIRNSYRNQWVGMEGAPTTYYTSINASLDKNDRNVVPPSKSKNSYVASEQTVNKNNRFHVRPHHGVGAVLQLDKSGLLRTFSLNLNYAYHLPLTKEINLSGGVSAGLMQYRLNKQDINMQVKEDPFVAGEIGNMNKFDLGVGLWLYSSDFYVGLSSMQVLRSETKSSNNGTVAPLQNHYYATGGIRLRVSNNISFTPSLMVKVAENGIYMVDVNAKAAYGRRFWAGASYRQKDAVAGMAGVFINHMLDVSYSYDLTTSDLSRVSANSHEIVVGIKLNNPQKTICPQWVW</sequence>
<gene>
    <name evidence="2" type="ORF">ACFS7Z_18270</name>
</gene>
<evidence type="ECO:0000256" key="1">
    <source>
        <dbReference type="SAM" id="SignalP"/>
    </source>
</evidence>
<organism evidence="2 3">
    <name type="scientific">Pontibacter toksunensis</name>
    <dbReference type="NCBI Taxonomy" id="1332631"/>
    <lineage>
        <taxon>Bacteria</taxon>
        <taxon>Pseudomonadati</taxon>
        <taxon>Bacteroidota</taxon>
        <taxon>Cytophagia</taxon>
        <taxon>Cytophagales</taxon>
        <taxon>Hymenobacteraceae</taxon>
        <taxon>Pontibacter</taxon>
    </lineage>
</organism>
<accession>A0ABW6BZ35</accession>
<name>A0ABW6BZ35_9BACT</name>
<dbReference type="InterPro" id="IPR019861">
    <property type="entry name" value="PorP/SprF_Bacteroidetes"/>
</dbReference>
<protein>
    <submittedName>
        <fullName evidence="2">Type IX secretion system membrane protein PorP/SprF</fullName>
    </submittedName>
</protein>
<feature type="chain" id="PRO_5045222817" evidence="1">
    <location>
        <begin position="22"/>
        <end position="335"/>
    </location>
</feature>